<name>A0A5J4Z0N1_PORPP</name>
<dbReference type="AlphaFoldDB" id="A0A5J4Z0N1"/>
<proteinExistence type="predicted"/>
<evidence type="ECO:0000313" key="2">
    <source>
        <dbReference type="Proteomes" id="UP000324585"/>
    </source>
</evidence>
<reference evidence="2" key="1">
    <citation type="journal article" date="2019" name="Nat. Commun.">
        <title>Expansion of phycobilisome linker gene families in mesophilic red algae.</title>
        <authorList>
            <person name="Lee J."/>
            <person name="Kim D."/>
            <person name="Bhattacharya D."/>
            <person name="Yoon H.S."/>
        </authorList>
    </citation>
    <scope>NUCLEOTIDE SEQUENCE [LARGE SCALE GENOMIC DNA]</scope>
    <source>
        <strain evidence="2">CCMP 1328</strain>
    </source>
</reference>
<evidence type="ECO:0000313" key="1">
    <source>
        <dbReference type="EMBL" id="KAA8496672.1"/>
    </source>
</evidence>
<sequence>MATSVTRSANAGNVKAHDRQTCKADSARLHAQLAAEKSIWPMFQMEDLELDYVTELNTSRNRDKSHEREQIVRISDSIFTDGDADRKIAAVLDSLAAHEIDDLPFWLCTGEWYEPTRKQGQIHNISFAQPSPRII</sequence>
<protein>
    <submittedName>
        <fullName evidence="1">Uncharacterized protein</fullName>
    </submittedName>
</protein>
<gene>
    <name evidence="1" type="ORF">FVE85_0401</name>
</gene>
<accession>A0A5J4Z0N1</accession>
<comment type="caution">
    <text evidence="1">The sequence shown here is derived from an EMBL/GenBank/DDBJ whole genome shotgun (WGS) entry which is preliminary data.</text>
</comment>
<dbReference type="EMBL" id="VRMN01000002">
    <property type="protein sequence ID" value="KAA8496672.1"/>
    <property type="molecule type" value="Genomic_DNA"/>
</dbReference>
<organism evidence="1 2">
    <name type="scientific">Porphyridium purpureum</name>
    <name type="common">Red alga</name>
    <name type="synonym">Porphyridium cruentum</name>
    <dbReference type="NCBI Taxonomy" id="35688"/>
    <lineage>
        <taxon>Eukaryota</taxon>
        <taxon>Rhodophyta</taxon>
        <taxon>Bangiophyceae</taxon>
        <taxon>Porphyridiales</taxon>
        <taxon>Porphyridiaceae</taxon>
        <taxon>Porphyridium</taxon>
    </lineage>
</organism>
<keyword evidence="2" id="KW-1185">Reference proteome</keyword>
<dbReference type="Proteomes" id="UP000324585">
    <property type="component" value="Unassembled WGS sequence"/>
</dbReference>